<evidence type="ECO:0000256" key="2">
    <source>
        <dbReference type="ARBA" id="ARBA00023002"/>
    </source>
</evidence>
<evidence type="ECO:0000259" key="3">
    <source>
        <dbReference type="Pfam" id="PF00171"/>
    </source>
</evidence>
<dbReference type="GO" id="GO:0102810">
    <property type="term" value="F:glutarate-semialdehyde dehydrogenase (NADP+) activity"/>
    <property type="evidence" value="ECO:0007669"/>
    <property type="project" value="UniProtKB-EC"/>
</dbReference>
<dbReference type="Gene3D" id="3.40.309.10">
    <property type="entry name" value="Aldehyde Dehydrogenase, Chain A, domain 2"/>
    <property type="match status" value="1"/>
</dbReference>
<dbReference type="PANTHER" id="PTHR43353:SF5">
    <property type="entry name" value="SUCCINATE-SEMIALDEHYDE DEHYDROGENASE, MITOCHONDRIAL"/>
    <property type="match status" value="1"/>
</dbReference>
<keyword evidence="2 4" id="KW-0560">Oxidoreductase</keyword>
<protein>
    <submittedName>
        <fullName evidence="4">Succinate-semialdehyde dehydrogenase/glutarate-semialdehyde dehydrogenase</fullName>
        <ecNumber evidence="4">1.2.1.16</ecNumber>
        <ecNumber evidence="4">1.2.1.20</ecNumber>
        <ecNumber evidence="4">1.2.1.79</ecNumber>
    </submittedName>
</protein>
<organism evidence="4 5">
    <name type="scientific">Microbacterium immunditiarum</name>
    <dbReference type="NCBI Taxonomy" id="337480"/>
    <lineage>
        <taxon>Bacteria</taxon>
        <taxon>Bacillati</taxon>
        <taxon>Actinomycetota</taxon>
        <taxon>Actinomycetes</taxon>
        <taxon>Micrococcales</taxon>
        <taxon>Microbacteriaceae</taxon>
        <taxon>Microbacterium</taxon>
    </lineage>
</organism>
<proteinExistence type="inferred from homology"/>
<dbReference type="FunFam" id="3.40.605.10:FF:000063">
    <property type="entry name" value="Succinate-semialdehyde dehydrogenase, mitochondrial"/>
    <property type="match status" value="1"/>
</dbReference>
<dbReference type="EC" id="1.2.1.16" evidence="4"/>
<dbReference type="Proteomes" id="UP000576969">
    <property type="component" value="Unassembled WGS sequence"/>
</dbReference>
<dbReference type="EC" id="1.2.1.20" evidence="4"/>
<dbReference type="EMBL" id="JACCBV010000001">
    <property type="protein sequence ID" value="NYE18970.1"/>
    <property type="molecule type" value="Genomic_DNA"/>
</dbReference>
<dbReference type="Pfam" id="PF00171">
    <property type="entry name" value="Aldedh"/>
    <property type="match status" value="1"/>
</dbReference>
<gene>
    <name evidence="4" type="ORF">BJ991_000998</name>
</gene>
<evidence type="ECO:0000313" key="5">
    <source>
        <dbReference type="Proteomes" id="UP000576969"/>
    </source>
</evidence>
<evidence type="ECO:0000313" key="4">
    <source>
        <dbReference type="EMBL" id="NYE18970.1"/>
    </source>
</evidence>
<dbReference type="InterPro" id="IPR015590">
    <property type="entry name" value="Aldehyde_DH_dom"/>
</dbReference>
<reference evidence="4 5" key="1">
    <citation type="submission" date="2020-07" db="EMBL/GenBank/DDBJ databases">
        <title>Sequencing the genomes of 1000 actinobacteria strains.</title>
        <authorList>
            <person name="Klenk H.-P."/>
        </authorList>
    </citation>
    <scope>NUCLEOTIDE SEQUENCE [LARGE SCALE GENOMIC DNA]</scope>
    <source>
        <strain evidence="4 5">DSM 24662</strain>
    </source>
</reference>
<comment type="caution">
    <text evidence="4">The sequence shown here is derived from an EMBL/GenBank/DDBJ whole genome shotgun (WGS) entry which is preliminary data.</text>
</comment>
<dbReference type="PANTHER" id="PTHR43353">
    <property type="entry name" value="SUCCINATE-SEMIALDEHYDE DEHYDROGENASE, MITOCHONDRIAL"/>
    <property type="match status" value="1"/>
</dbReference>
<dbReference type="AlphaFoldDB" id="A0A7Y9KIP3"/>
<dbReference type="InterPro" id="IPR016163">
    <property type="entry name" value="Ald_DH_C"/>
</dbReference>
<dbReference type="InterPro" id="IPR050740">
    <property type="entry name" value="Aldehyde_DH_Superfamily"/>
</dbReference>
<comment type="similarity">
    <text evidence="1">Belongs to the aldehyde dehydrogenase family.</text>
</comment>
<dbReference type="SUPFAM" id="SSF53720">
    <property type="entry name" value="ALDH-like"/>
    <property type="match status" value="1"/>
</dbReference>
<dbReference type="EC" id="1.2.1.79" evidence="4"/>
<evidence type="ECO:0000256" key="1">
    <source>
        <dbReference type="ARBA" id="ARBA00009986"/>
    </source>
</evidence>
<keyword evidence="5" id="KW-1185">Reference proteome</keyword>
<name>A0A7Y9KIP3_9MICO</name>
<dbReference type="Gene3D" id="3.40.605.10">
    <property type="entry name" value="Aldehyde Dehydrogenase, Chain A, domain 1"/>
    <property type="match status" value="1"/>
</dbReference>
<dbReference type="FunFam" id="3.40.309.10:FF:000004">
    <property type="entry name" value="Succinate-semialdehyde dehydrogenase I"/>
    <property type="match status" value="1"/>
</dbReference>
<dbReference type="InterPro" id="IPR016161">
    <property type="entry name" value="Ald_DH/histidinol_DH"/>
</dbReference>
<feature type="domain" description="Aldehyde dehydrogenase" evidence="3">
    <location>
        <begin position="2"/>
        <end position="445"/>
    </location>
</feature>
<accession>A0A7Y9KIP3</accession>
<sequence>MIGSAADGTVDEARAAGESAVAAFDGWRGLAAEERSARLRRGLDTIRERSEPLARLLSLENGKPFREAHGEILRGAAMLEWGIEEGRRVYGRVTPSSSGTRGVVLTSPVGPALVITPWNFPASMLMRKMGLSLSAGSPVIAKPAEQTPLIAVAIAKILNEFLPAGVVNVVTTSQPGAVVDELMKNPRIRKVTFTGSTEVGLRLLRTPTSILKRVSLELGGHTPAIVFPDADVEAAIDSIMTAKFANAGQSCISINRLFVHSDVRDEVVAGLRERIGRLQIGHGFDEETSIGPLIDANGLEKVERHVADARERGAEVLAGGSRWHPDDATLRGEFFEPTLLAGVDESMIISKEETFGPVLPVFEFTDDDDVIAQANNTTYGLSAYVFGADFDVLWGAMERLEFGVIGVNEVMPNRPELPFGGFKNSGQGREGGNEGIEDYVETKAVAIRTGRGRIM</sequence>
<dbReference type="GO" id="GO:0036243">
    <property type="term" value="F:succinate-semialdehyde dehydrogenase (NADP+) activity"/>
    <property type="evidence" value="ECO:0007669"/>
    <property type="project" value="UniProtKB-EC"/>
</dbReference>
<dbReference type="InterPro" id="IPR016162">
    <property type="entry name" value="Ald_DH_N"/>
</dbReference>
<dbReference type="CDD" id="cd07103">
    <property type="entry name" value="ALDH_F5_SSADH_GabD"/>
    <property type="match status" value="1"/>
</dbReference>